<organism evidence="2 3">
    <name type="scientific">Gulo gulo</name>
    <name type="common">Wolverine</name>
    <name type="synonym">Gluton</name>
    <dbReference type="NCBI Taxonomy" id="48420"/>
    <lineage>
        <taxon>Eukaryota</taxon>
        <taxon>Metazoa</taxon>
        <taxon>Chordata</taxon>
        <taxon>Craniata</taxon>
        <taxon>Vertebrata</taxon>
        <taxon>Euteleostomi</taxon>
        <taxon>Mammalia</taxon>
        <taxon>Eutheria</taxon>
        <taxon>Laurasiatheria</taxon>
        <taxon>Carnivora</taxon>
        <taxon>Caniformia</taxon>
        <taxon>Musteloidea</taxon>
        <taxon>Mustelidae</taxon>
        <taxon>Guloninae</taxon>
        <taxon>Gulo</taxon>
    </lineage>
</organism>
<dbReference type="AlphaFoldDB" id="A0A9X9MDQ6"/>
<dbReference type="Proteomes" id="UP000269945">
    <property type="component" value="Unassembled WGS sequence"/>
</dbReference>
<sequence>MSIRHMTHGAASGQDTAEAACLATATGDHTPATHLPSAPRAQHPEILMPGFPPNTRRLREEKIPCGVHTPEEGPLLGAASGAASPGRPETAWSCVLDGSSRPPSTPTASDPSPPGRTRSLPEGLTVLTKTLTYLPACPVLRCPRSLTL</sequence>
<gene>
    <name evidence="2" type="ORF">BN2614_LOCUS5</name>
</gene>
<feature type="compositionally biased region" description="Low complexity" evidence="1">
    <location>
        <begin position="99"/>
        <end position="110"/>
    </location>
</feature>
<evidence type="ECO:0000313" key="3">
    <source>
        <dbReference type="Proteomes" id="UP000269945"/>
    </source>
</evidence>
<feature type="compositionally biased region" description="Low complexity" evidence="1">
    <location>
        <begin position="73"/>
        <end position="86"/>
    </location>
</feature>
<reference evidence="2 3" key="1">
    <citation type="submission" date="2018-10" db="EMBL/GenBank/DDBJ databases">
        <authorList>
            <person name="Ekblom R."/>
            <person name="Jareborg N."/>
        </authorList>
    </citation>
    <scope>NUCLEOTIDE SEQUENCE [LARGE SCALE GENOMIC DNA]</scope>
    <source>
        <tissue evidence="2">Muscle</tissue>
    </source>
</reference>
<name>A0A9X9MDQ6_GULGU</name>
<proteinExistence type="predicted"/>
<evidence type="ECO:0000256" key="1">
    <source>
        <dbReference type="SAM" id="MobiDB-lite"/>
    </source>
</evidence>
<evidence type="ECO:0000313" key="2">
    <source>
        <dbReference type="EMBL" id="VCX42378.1"/>
    </source>
</evidence>
<accession>A0A9X9MDQ6</accession>
<dbReference type="EMBL" id="CYRY02046618">
    <property type="protein sequence ID" value="VCX42378.1"/>
    <property type="molecule type" value="Genomic_DNA"/>
</dbReference>
<comment type="caution">
    <text evidence="2">The sequence shown here is derived from an EMBL/GenBank/DDBJ whole genome shotgun (WGS) entry which is preliminary data.</text>
</comment>
<feature type="region of interest" description="Disordered" evidence="1">
    <location>
        <begin position="27"/>
        <end position="121"/>
    </location>
</feature>
<protein>
    <submittedName>
        <fullName evidence="2">Uncharacterized protein</fullName>
    </submittedName>
</protein>
<keyword evidence="3" id="KW-1185">Reference proteome</keyword>